<comment type="caution">
    <text evidence="1">The sequence shown here is derived from an EMBL/GenBank/DDBJ whole genome shotgun (WGS) entry which is preliminary data.</text>
</comment>
<dbReference type="PANTHER" id="PTHR10668">
    <property type="entry name" value="PHYTOENE DEHYDROGENASE"/>
    <property type="match status" value="1"/>
</dbReference>
<accession>A0A6P0HL79</accession>
<dbReference type="Pfam" id="PF13450">
    <property type="entry name" value="NAD_binding_8"/>
    <property type="match status" value="1"/>
</dbReference>
<dbReference type="PANTHER" id="PTHR10668:SF105">
    <property type="entry name" value="DEHYDROGENASE-RELATED"/>
    <property type="match status" value="1"/>
</dbReference>
<name>A0A6P0HL79_9ACTN</name>
<dbReference type="EMBL" id="JAAGXA010000009">
    <property type="protein sequence ID" value="NEN79432.1"/>
    <property type="molecule type" value="Genomic_DNA"/>
</dbReference>
<dbReference type="AlphaFoldDB" id="A0A6P0HL79"/>
<proteinExistence type="predicted"/>
<protein>
    <submittedName>
        <fullName evidence="1">NAD(P)/FAD-dependent oxidoreductase</fullName>
    </submittedName>
</protein>
<organism evidence="1 2">
    <name type="scientific">Nocardioides zeae</name>
    <dbReference type="NCBI Taxonomy" id="1457234"/>
    <lineage>
        <taxon>Bacteria</taxon>
        <taxon>Bacillati</taxon>
        <taxon>Actinomycetota</taxon>
        <taxon>Actinomycetes</taxon>
        <taxon>Propionibacteriales</taxon>
        <taxon>Nocardioidaceae</taxon>
        <taxon>Nocardioides</taxon>
    </lineage>
</organism>
<evidence type="ECO:0000313" key="2">
    <source>
        <dbReference type="Proteomes" id="UP000468687"/>
    </source>
</evidence>
<gene>
    <name evidence="1" type="ORF">G3T38_14200</name>
</gene>
<dbReference type="InterPro" id="IPR036188">
    <property type="entry name" value="FAD/NAD-bd_sf"/>
</dbReference>
<dbReference type="PROSITE" id="PS51257">
    <property type="entry name" value="PROKAR_LIPOPROTEIN"/>
    <property type="match status" value="1"/>
</dbReference>
<sequence length="487" mass="49899">MTRSAAGTTAVVVGSGPGGLAAAVTLAAAGCDVTVVEAAETVGGGLRSAELTLPGLVHDHCAGFHPLAVDNAFTGSHDLAGHGLAWARAPIEMAHPLTDGTGAVVERDLATTVAGLDTLSPRDARTWRRLFGPAADRWDAVRAEIGRPVVHLPRHPLALASFGARAAAPAALVARAFEDRRVAALWLGIAAHGFRPPSEPFTSAAGLALGTAAHVTGWPVAVGGSQRYADAMVGVLRSHGGRVETGQRVTSLAELRAATGADLVLLDTSPRDAARILGDAQPDRLRRRYAGWRHLVGAFGVSLAVEGGIPWAHEPSRRSAVVHVGGAPDVLAASARAVRAGRVPEHPFVLVGQQAVADPARGRDGVVPVDAYAHVPAGFDGDLTALVMAELEAHAPGLRERVRALVTRTPAETERDGINFVDGDISTGAVDARQLLLGPRPGRSPYPTGVPGVYLCSAATAPGPGAHGLTGYGAARRALTDLAGGRA</sequence>
<keyword evidence="2" id="KW-1185">Reference proteome</keyword>
<reference evidence="1 2" key="1">
    <citation type="journal article" date="2014" name="Int. J. Syst. Evol. Microbiol.">
        <title>Nocardioides zeae sp. nov., isolated from the stem of Zea mays.</title>
        <authorList>
            <person name="Glaeser S.P."/>
            <person name="McInroy J.A."/>
            <person name="Busse H.J."/>
            <person name="Kampfer P."/>
        </authorList>
    </citation>
    <scope>NUCLEOTIDE SEQUENCE [LARGE SCALE GENOMIC DNA]</scope>
    <source>
        <strain evidence="1 2">JCM 30728</strain>
    </source>
</reference>
<dbReference type="Gene3D" id="3.50.50.60">
    <property type="entry name" value="FAD/NAD(P)-binding domain"/>
    <property type="match status" value="2"/>
</dbReference>
<dbReference type="RefSeq" id="WP_163772961.1">
    <property type="nucleotide sequence ID" value="NZ_JAAGXA010000009.1"/>
</dbReference>
<dbReference type="Proteomes" id="UP000468687">
    <property type="component" value="Unassembled WGS sequence"/>
</dbReference>
<dbReference type="SUPFAM" id="SSF51905">
    <property type="entry name" value="FAD/NAD(P)-binding domain"/>
    <property type="match status" value="1"/>
</dbReference>
<evidence type="ECO:0000313" key="1">
    <source>
        <dbReference type="EMBL" id="NEN79432.1"/>
    </source>
</evidence>